<dbReference type="InterPro" id="IPR051847">
    <property type="entry name" value="RNA_proc/Spliceosome_comp"/>
</dbReference>
<name>A0A419QI11_CLOSI</name>
<feature type="compositionally biased region" description="Basic and acidic residues" evidence="1">
    <location>
        <begin position="222"/>
        <end position="234"/>
    </location>
</feature>
<dbReference type="Pfam" id="PF00076">
    <property type="entry name" value="RRM_1"/>
    <property type="match status" value="1"/>
</dbReference>
<dbReference type="InterPro" id="IPR045844">
    <property type="entry name" value="RRM_Ist3-like"/>
</dbReference>
<evidence type="ECO:0000256" key="1">
    <source>
        <dbReference type="SAM" id="MobiDB-lite"/>
    </source>
</evidence>
<dbReference type="PANTHER" id="PTHR45880:SF1">
    <property type="entry name" value="RNA-BINDING MOTIF PROTEIN, X-LINKED 2"/>
    <property type="match status" value="1"/>
</dbReference>
<dbReference type="GO" id="GO:0000398">
    <property type="term" value="P:mRNA splicing, via spliceosome"/>
    <property type="evidence" value="ECO:0007669"/>
    <property type="project" value="InterPro"/>
</dbReference>
<evidence type="ECO:0000313" key="2">
    <source>
        <dbReference type="EMBL" id="KAG5443523.1"/>
    </source>
</evidence>
<reference evidence="2 3" key="2">
    <citation type="journal article" date="2021" name="Genomics">
        <title>High-quality reference genome for Clonorchis sinensis.</title>
        <authorList>
            <person name="Young N.D."/>
            <person name="Stroehlein A.J."/>
            <person name="Kinkar L."/>
            <person name="Wang T."/>
            <person name="Sohn W.M."/>
            <person name="Chang B.C.H."/>
            <person name="Kaur P."/>
            <person name="Weisz D."/>
            <person name="Dudchenko O."/>
            <person name="Aiden E.L."/>
            <person name="Korhonen P.K."/>
            <person name="Gasser R.B."/>
        </authorList>
    </citation>
    <scope>NUCLEOTIDE SEQUENCE [LARGE SCALE GENOMIC DNA]</scope>
    <source>
        <strain evidence="2">Cs-k2</strain>
    </source>
</reference>
<dbReference type="GO" id="GO:0071011">
    <property type="term" value="C:precatalytic spliceosome"/>
    <property type="evidence" value="ECO:0007669"/>
    <property type="project" value="TreeGrafter"/>
</dbReference>
<feature type="compositionally biased region" description="Polar residues" evidence="1">
    <location>
        <begin position="235"/>
        <end position="249"/>
    </location>
</feature>
<dbReference type="STRING" id="79923.A0A419QI11"/>
<keyword evidence="3" id="KW-1185">Reference proteome</keyword>
<comment type="caution">
    <text evidence="2">The sequence shown here is derived from an EMBL/GenBank/DDBJ whole genome shotgun (WGS) entry which is preliminary data.</text>
</comment>
<dbReference type="InParanoid" id="A0A419QI11"/>
<dbReference type="InterPro" id="IPR000504">
    <property type="entry name" value="RRM_dom"/>
</dbReference>
<dbReference type="GO" id="GO:0071013">
    <property type="term" value="C:catalytic step 2 spliceosome"/>
    <property type="evidence" value="ECO:0007669"/>
    <property type="project" value="TreeGrafter"/>
</dbReference>
<dbReference type="PANTHER" id="PTHR45880">
    <property type="entry name" value="RNA-BINDING MOTIF PROTEIN, X-LINKED 2"/>
    <property type="match status" value="1"/>
</dbReference>
<dbReference type="EMBL" id="NIRI02000056">
    <property type="protein sequence ID" value="KAG5443523.1"/>
    <property type="molecule type" value="Genomic_DNA"/>
</dbReference>
<dbReference type="InterPro" id="IPR035979">
    <property type="entry name" value="RBD_domain_sf"/>
</dbReference>
<feature type="region of interest" description="Disordered" evidence="1">
    <location>
        <begin position="406"/>
        <end position="427"/>
    </location>
</feature>
<dbReference type="OrthoDB" id="2573941at2759"/>
<evidence type="ECO:0000313" key="3">
    <source>
        <dbReference type="Proteomes" id="UP000286415"/>
    </source>
</evidence>
<proteinExistence type="predicted"/>
<feature type="compositionally biased region" description="Low complexity" evidence="1">
    <location>
        <begin position="298"/>
        <end position="311"/>
    </location>
</feature>
<dbReference type="SMART" id="SM00360">
    <property type="entry name" value="RRM"/>
    <property type="match status" value="1"/>
</dbReference>
<dbReference type="GO" id="GO:0003723">
    <property type="term" value="F:RNA binding"/>
    <property type="evidence" value="ECO:0007669"/>
    <property type="project" value="UniProtKB-UniRule"/>
</dbReference>
<organism evidence="2 3">
    <name type="scientific">Clonorchis sinensis</name>
    <name type="common">Chinese liver fluke</name>
    <dbReference type="NCBI Taxonomy" id="79923"/>
    <lineage>
        <taxon>Eukaryota</taxon>
        <taxon>Metazoa</taxon>
        <taxon>Spiralia</taxon>
        <taxon>Lophotrochozoa</taxon>
        <taxon>Platyhelminthes</taxon>
        <taxon>Trematoda</taxon>
        <taxon>Digenea</taxon>
        <taxon>Opisthorchiida</taxon>
        <taxon>Opisthorchiata</taxon>
        <taxon>Opisthorchiidae</taxon>
        <taxon>Clonorchis</taxon>
    </lineage>
</organism>
<feature type="compositionally biased region" description="Basic and acidic residues" evidence="1">
    <location>
        <begin position="336"/>
        <end position="351"/>
    </location>
</feature>
<feature type="region of interest" description="Disordered" evidence="1">
    <location>
        <begin position="222"/>
        <end position="357"/>
    </location>
</feature>
<dbReference type="Proteomes" id="UP000286415">
    <property type="component" value="Unassembled WGS sequence"/>
</dbReference>
<dbReference type="AlphaFoldDB" id="A0A419QI11"/>
<protein>
    <submittedName>
        <fullName evidence="2">RNA-binding motif protein, X-linked 2</fullName>
    </submittedName>
</protein>
<reference evidence="2 3" key="1">
    <citation type="journal article" date="2018" name="Biotechnol. Adv.">
        <title>Improved genomic resources and new bioinformatic workflow for the carcinogenic parasite Clonorchis sinensis: Biotechnological implications.</title>
        <authorList>
            <person name="Wang D."/>
            <person name="Korhonen P.K."/>
            <person name="Gasser R.B."/>
            <person name="Young N.D."/>
        </authorList>
    </citation>
    <scope>NUCLEOTIDE SEQUENCE [LARGE SCALE GENOMIC DNA]</scope>
    <source>
        <strain evidence="2">Cs-k2</strain>
    </source>
</reference>
<dbReference type="SUPFAM" id="SSF54928">
    <property type="entry name" value="RNA-binding domain, RBD"/>
    <property type="match status" value="1"/>
</dbReference>
<accession>A0A419QI11</accession>
<feature type="region of interest" description="Disordered" evidence="1">
    <location>
        <begin position="30"/>
        <end position="49"/>
    </location>
</feature>
<sequence length="427" mass="47368">MSLVNAGCSLQSSMVHNRCGRNSCPSNVRRGAMHSQTKKKAIKNKTNSSLPNHTDQCKCSSLIDNLMNMRELGLGYTGTASSWHRQYKDSAWIFIGGLNFELTEGDIICVFSQYGEVVNINLVRDKKTGISKGFAFLCYEDQRSTVLATDNLNGIKLAGRIIRVDHVEKYKVPTDGTVDVGTGKKKRRIENINDKDAVSAFVREHGCGPEVMKHLKKLEAEAHKGSHNGSRDTLHSGNRRNLNDDNVSGYSRDARNPSPSPTRTLGSSNSQRYKTDDSISLSRTKKESSLSPPRKRSSLSPPRKQSSSVSPAHKQHDSQPSPPRRRTRCSPSTHRIKQESPEPYHRVRELSNSRATNNSVQNTIGHLFTRVLALANILPRAENLKSSATPFFHLCLSGERQLLNDKNKTDPGNLGKSLAPVYQSVNP</sequence>
<dbReference type="InterPro" id="IPR012677">
    <property type="entry name" value="Nucleotide-bd_a/b_plait_sf"/>
</dbReference>
<feature type="compositionally biased region" description="Polar residues" evidence="1">
    <location>
        <begin position="261"/>
        <end position="282"/>
    </location>
</feature>
<dbReference type="PROSITE" id="PS50102">
    <property type="entry name" value="RRM"/>
    <property type="match status" value="1"/>
</dbReference>
<dbReference type="GO" id="GO:0005686">
    <property type="term" value="C:U2 snRNP"/>
    <property type="evidence" value="ECO:0007669"/>
    <property type="project" value="TreeGrafter"/>
</dbReference>
<dbReference type="Gene3D" id="3.30.70.330">
    <property type="match status" value="1"/>
</dbReference>
<dbReference type="CDD" id="cd12411">
    <property type="entry name" value="RRM_ist3_like"/>
    <property type="match status" value="1"/>
</dbReference>
<gene>
    <name evidence="2" type="ORF">CSKR_101085</name>
</gene>